<dbReference type="SUPFAM" id="SSF57850">
    <property type="entry name" value="RING/U-box"/>
    <property type="match status" value="1"/>
</dbReference>
<dbReference type="Proteomes" id="UP000799770">
    <property type="component" value="Unassembled WGS sequence"/>
</dbReference>
<dbReference type="GO" id="GO:0008270">
    <property type="term" value="F:zinc ion binding"/>
    <property type="evidence" value="ECO:0007669"/>
    <property type="project" value="UniProtKB-KW"/>
</dbReference>
<keyword evidence="5" id="KW-0812">Transmembrane</keyword>
<keyword evidence="1" id="KW-0479">Metal-binding</keyword>
<evidence type="ECO:0000313" key="7">
    <source>
        <dbReference type="EMBL" id="KAF2112031.1"/>
    </source>
</evidence>
<keyword evidence="8" id="KW-1185">Reference proteome</keyword>
<evidence type="ECO:0000313" key="8">
    <source>
        <dbReference type="Proteomes" id="UP000799770"/>
    </source>
</evidence>
<keyword evidence="3" id="KW-0862">Zinc</keyword>
<keyword evidence="5" id="KW-1133">Transmembrane helix</keyword>
<dbReference type="InterPro" id="IPR001841">
    <property type="entry name" value="Znf_RING"/>
</dbReference>
<evidence type="ECO:0000256" key="3">
    <source>
        <dbReference type="ARBA" id="ARBA00022833"/>
    </source>
</evidence>
<gene>
    <name evidence="7" type="ORF">BDV96DRAFT_649394</name>
</gene>
<keyword evidence="2 4" id="KW-0863">Zinc-finger</keyword>
<dbReference type="EMBL" id="ML977332">
    <property type="protein sequence ID" value="KAF2112031.1"/>
    <property type="molecule type" value="Genomic_DNA"/>
</dbReference>
<evidence type="ECO:0000256" key="2">
    <source>
        <dbReference type="ARBA" id="ARBA00022771"/>
    </source>
</evidence>
<dbReference type="AlphaFoldDB" id="A0A6A5Z119"/>
<dbReference type="OrthoDB" id="8062037at2759"/>
<dbReference type="PANTHER" id="PTHR45969">
    <property type="entry name" value="RING ZINC FINGER PROTEIN-RELATED"/>
    <property type="match status" value="1"/>
</dbReference>
<dbReference type="PROSITE" id="PS50089">
    <property type="entry name" value="ZF_RING_2"/>
    <property type="match status" value="1"/>
</dbReference>
<dbReference type="Pfam" id="PF13639">
    <property type="entry name" value="zf-RING_2"/>
    <property type="match status" value="1"/>
</dbReference>
<sequence length="165" mass="18662">MANQTETESPSKNHSSPAVAIVLPCLFAIILVVLLIIAFTLPRLTQGTDIESREAQRKRRLEVLDKSIKAQNFVDWAAKQRLEHPEAPVVVNPICVICLEEISEQTQIRGLGCLHVFHQVCLDGWFGRCHEWCPLCHRPIIEGIRQVKKKTRTNQLDQPNVGLIV</sequence>
<name>A0A6A5Z119_9PLEO</name>
<evidence type="ECO:0000256" key="4">
    <source>
        <dbReference type="PROSITE-ProRule" id="PRU00175"/>
    </source>
</evidence>
<feature type="domain" description="RING-type" evidence="6">
    <location>
        <begin position="95"/>
        <end position="137"/>
    </location>
</feature>
<feature type="transmembrane region" description="Helical" evidence="5">
    <location>
        <begin position="20"/>
        <end position="41"/>
    </location>
</feature>
<dbReference type="Gene3D" id="3.30.40.10">
    <property type="entry name" value="Zinc/RING finger domain, C3HC4 (zinc finger)"/>
    <property type="match status" value="1"/>
</dbReference>
<evidence type="ECO:0000256" key="5">
    <source>
        <dbReference type="SAM" id="Phobius"/>
    </source>
</evidence>
<accession>A0A6A5Z119</accession>
<dbReference type="GO" id="GO:0016567">
    <property type="term" value="P:protein ubiquitination"/>
    <property type="evidence" value="ECO:0007669"/>
    <property type="project" value="TreeGrafter"/>
</dbReference>
<proteinExistence type="predicted"/>
<dbReference type="GO" id="GO:0061630">
    <property type="term" value="F:ubiquitin protein ligase activity"/>
    <property type="evidence" value="ECO:0007669"/>
    <property type="project" value="TreeGrafter"/>
</dbReference>
<protein>
    <recommendedName>
        <fullName evidence="6">RING-type domain-containing protein</fullName>
    </recommendedName>
</protein>
<dbReference type="SMART" id="SM00184">
    <property type="entry name" value="RING"/>
    <property type="match status" value="1"/>
</dbReference>
<keyword evidence="5" id="KW-0472">Membrane</keyword>
<evidence type="ECO:0000256" key="1">
    <source>
        <dbReference type="ARBA" id="ARBA00022723"/>
    </source>
</evidence>
<organism evidence="7 8">
    <name type="scientific">Lophiotrema nucula</name>
    <dbReference type="NCBI Taxonomy" id="690887"/>
    <lineage>
        <taxon>Eukaryota</taxon>
        <taxon>Fungi</taxon>
        <taxon>Dikarya</taxon>
        <taxon>Ascomycota</taxon>
        <taxon>Pezizomycotina</taxon>
        <taxon>Dothideomycetes</taxon>
        <taxon>Pleosporomycetidae</taxon>
        <taxon>Pleosporales</taxon>
        <taxon>Lophiotremataceae</taxon>
        <taxon>Lophiotrema</taxon>
    </lineage>
</organism>
<reference evidence="7" key="1">
    <citation type="journal article" date="2020" name="Stud. Mycol.">
        <title>101 Dothideomycetes genomes: a test case for predicting lifestyles and emergence of pathogens.</title>
        <authorList>
            <person name="Haridas S."/>
            <person name="Albert R."/>
            <person name="Binder M."/>
            <person name="Bloem J."/>
            <person name="Labutti K."/>
            <person name="Salamov A."/>
            <person name="Andreopoulos B."/>
            <person name="Baker S."/>
            <person name="Barry K."/>
            <person name="Bills G."/>
            <person name="Bluhm B."/>
            <person name="Cannon C."/>
            <person name="Castanera R."/>
            <person name="Culley D."/>
            <person name="Daum C."/>
            <person name="Ezra D."/>
            <person name="Gonzalez J."/>
            <person name="Henrissat B."/>
            <person name="Kuo A."/>
            <person name="Liang C."/>
            <person name="Lipzen A."/>
            <person name="Lutzoni F."/>
            <person name="Magnuson J."/>
            <person name="Mondo S."/>
            <person name="Nolan M."/>
            <person name="Ohm R."/>
            <person name="Pangilinan J."/>
            <person name="Park H.-J."/>
            <person name="Ramirez L."/>
            <person name="Alfaro M."/>
            <person name="Sun H."/>
            <person name="Tritt A."/>
            <person name="Yoshinaga Y."/>
            <person name="Zwiers L.-H."/>
            <person name="Turgeon B."/>
            <person name="Goodwin S."/>
            <person name="Spatafora J."/>
            <person name="Crous P."/>
            <person name="Grigoriev I."/>
        </authorList>
    </citation>
    <scope>NUCLEOTIDE SEQUENCE</scope>
    <source>
        <strain evidence="7">CBS 627.86</strain>
    </source>
</reference>
<dbReference type="PANTHER" id="PTHR45969:SF69">
    <property type="entry name" value="FINGER DOMAIN PROTEIN, PUTATIVE (AFU_ORTHOLOGUE AFUA_3G12190)-RELATED"/>
    <property type="match status" value="1"/>
</dbReference>
<dbReference type="InterPro" id="IPR013083">
    <property type="entry name" value="Znf_RING/FYVE/PHD"/>
</dbReference>
<evidence type="ECO:0000259" key="6">
    <source>
        <dbReference type="PROSITE" id="PS50089"/>
    </source>
</evidence>